<dbReference type="AlphaFoldDB" id="A0A8S0ZLU7"/>
<dbReference type="PANTHER" id="PTHR46599:SF3">
    <property type="entry name" value="PIGGYBAC TRANSPOSABLE ELEMENT-DERIVED PROTEIN 4"/>
    <property type="match status" value="1"/>
</dbReference>
<evidence type="ECO:0000313" key="3">
    <source>
        <dbReference type="Proteomes" id="UP000494106"/>
    </source>
</evidence>
<comment type="caution">
    <text evidence="2">The sequence shown here is derived from an EMBL/GenBank/DDBJ whole genome shotgun (WGS) entry which is preliminary data.</text>
</comment>
<dbReference type="Proteomes" id="UP000494106">
    <property type="component" value="Unassembled WGS sequence"/>
</dbReference>
<reference evidence="2 3" key="1">
    <citation type="submission" date="2020-04" db="EMBL/GenBank/DDBJ databases">
        <authorList>
            <person name="Wallbank WR R."/>
            <person name="Pardo Diaz C."/>
            <person name="Kozak K."/>
            <person name="Martin S."/>
            <person name="Jiggins C."/>
            <person name="Moest M."/>
            <person name="Warren A I."/>
            <person name="Byers J.R.P. K."/>
            <person name="Montejo-Kovacevich G."/>
            <person name="Yen C E."/>
        </authorList>
    </citation>
    <scope>NUCLEOTIDE SEQUENCE [LARGE SCALE GENOMIC DNA]</scope>
</reference>
<name>A0A8S0ZLU7_ARCPL</name>
<dbReference type="Pfam" id="PF13843">
    <property type="entry name" value="DDE_Tnp_1_7"/>
    <property type="match status" value="1"/>
</dbReference>
<protein>
    <recommendedName>
        <fullName evidence="1">PiggyBac transposable element-derived protein domain-containing protein</fullName>
    </recommendedName>
</protein>
<feature type="domain" description="PiggyBac transposable element-derived protein" evidence="1">
    <location>
        <begin position="107"/>
        <end position="177"/>
    </location>
</feature>
<gene>
    <name evidence="2" type="ORF">APLA_LOCUS5578</name>
</gene>
<dbReference type="PANTHER" id="PTHR46599">
    <property type="entry name" value="PIGGYBAC TRANSPOSABLE ELEMENT-DERIVED PROTEIN 4"/>
    <property type="match status" value="1"/>
</dbReference>
<organism evidence="2 3">
    <name type="scientific">Arctia plantaginis</name>
    <name type="common">Wood tiger moth</name>
    <name type="synonym">Phalaena plantaginis</name>
    <dbReference type="NCBI Taxonomy" id="874455"/>
    <lineage>
        <taxon>Eukaryota</taxon>
        <taxon>Metazoa</taxon>
        <taxon>Ecdysozoa</taxon>
        <taxon>Arthropoda</taxon>
        <taxon>Hexapoda</taxon>
        <taxon>Insecta</taxon>
        <taxon>Pterygota</taxon>
        <taxon>Neoptera</taxon>
        <taxon>Endopterygota</taxon>
        <taxon>Lepidoptera</taxon>
        <taxon>Glossata</taxon>
        <taxon>Ditrysia</taxon>
        <taxon>Noctuoidea</taxon>
        <taxon>Erebidae</taxon>
        <taxon>Arctiinae</taxon>
        <taxon>Arctia</taxon>
    </lineage>
</organism>
<evidence type="ECO:0000313" key="2">
    <source>
        <dbReference type="EMBL" id="CAB3234334.1"/>
    </source>
</evidence>
<keyword evidence="3" id="KW-1185">Reference proteome</keyword>
<dbReference type="OrthoDB" id="5876240at2759"/>
<proteinExistence type="predicted"/>
<sequence length="232" mass="26386">MDEFEKFELTQEDILHLENIEINLLNHSFEVDTDADVQPTKRRCRRIILSESENSDDEISRVIADTVGNTAPSDIWSEVKGNQRKIIPFTELPGLPTNLCVNMRNASPTDFFQLMVPDSLFNEIADRTNQFAINKIVDSGEAARFARLRKWIPTDLIELKNFFGLILFMGFENHAARLRYRASRLISMDVLFANCNPWLVGSVFVRHVMRLTDDLRGSNGTVRKGSPVSPGA</sequence>
<dbReference type="EMBL" id="CADEBC010000481">
    <property type="protein sequence ID" value="CAB3234334.1"/>
    <property type="molecule type" value="Genomic_DNA"/>
</dbReference>
<accession>A0A8S0ZLU7</accession>
<evidence type="ECO:0000259" key="1">
    <source>
        <dbReference type="Pfam" id="PF13843"/>
    </source>
</evidence>
<dbReference type="InterPro" id="IPR029526">
    <property type="entry name" value="PGBD"/>
</dbReference>